<dbReference type="Gene3D" id="3.20.80.10">
    <property type="entry name" value="Regulatory factor, effector binding domain"/>
    <property type="match status" value="1"/>
</dbReference>
<organism evidence="2 3">
    <name type="scientific">Pelomonas dachongensis</name>
    <dbReference type="NCBI Taxonomy" id="3299029"/>
    <lineage>
        <taxon>Bacteria</taxon>
        <taxon>Pseudomonadati</taxon>
        <taxon>Pseudomonadota</taxon>
        <taxon>Betaproteobacteria</taxon>
        <taxon>Burkholderiales</taxon>
        <taxon>Sphaerotilaceae</taxon>
        <taxon>Roseateles</taxon>
    </lineage>
</organism>
<accession>A0ABW7ERN6</accession>
<feature type="domain" description="AraC effector-binding" evidence="1">
    <location>
        <begin position="3"/>
        <end position="164"/>
    </location>
</feature>
<dbReference type="Pfam" id="PF06445">
    <property type="entry name" value="GyrI-like"/>
    <property type="match status" value="1"/>
</dbReference>
<evidence type="ECO:0000259" key="1">
    <source>
        <dbReference type="SMART" id="SM00871"/>
    </source>
</evidence>
<sequence>MLTLPQIIDRPAQAYAFMRFTVRMDEMLKPADEGFPIVFKTLAEQGIQPVGAAFYNYRRINMAETLDVEAGIAVERAGTATDQVAFATLPAGRFVTLRWHGHPDKLEAVTAMLIGWVRLTERKFDVDERADGDHFACRLEIYETDPAEQPDMEQWVTELAFKLKD</sequence>
<comment type="caution">
    <text evidence="2">The sequence shown here is derived from an EMBL/GenBank/DDBJ whole genome shotgun (WGS) entry which is preliminary data.</text>
</comment>
<proteinExistence type="predicted"/>
<dbReference type="RefSeq" id="WP_394472173.1">
    <property type="nucleotide sequence ID" value="NZ_JBIGHY010000007.1"/>
</dbReference>
<dbReference type="InterPro" id="IPR011256">
    <property type="entry name" value="Reg_factor_effector_dom_sf"/>
</dbReference>
<protein>
    <submittedName>
        <fullName evidence="2">GyrI-like domain-containing protein</fullName>
    </submittedName>
</protein>
<dbReference type="InterPro" id="IPR029442">
    <property type="entry name" value="GyrI-like"/>
</dbReference>
<dbReference type="InterPro" id="IPR010499">
    <property type="entry name" value="AraC_E-bd"/>
</dbReference>
<gene>
    <name evidence="2" type="ORF">ACG02S_19600</name>
</gene>
<reference evidence="2 3" key="1">
    <citation type="submission" date="2024-09" db="EMBL/GenBank/DDBJ databases">
        <title>Novel species of the genus Pelomonas and Roseateles isolated from streams.</title>
        <authorList>
            <person name="Lu H."/>
        </authorList>
    </citation>
    <scope>NUCLEOTIDE SEQUENCE [LARGE SCALE GENOMIC DNA]</scope>
    <source>
        <strain evidence="2 3">DC23W</strain>
    </source>
</reference>
<dbReference type="EMBL" id="JBIGHY010000007">
    <property type="protein sequence ID" value="MFG6416106.1"/>
    <property type="molecule type" value="Genomic_DNA"/>
</dbReference>
<dbReference type="Proteomes" id="UP001606300">
    <property type="component" value="Unassembled WGS sequence"/>
</dbReference>
<evidence type="ECO:0000313" key="2">
    <source>
        <dbReference type="EMBL" id="MFG6416106.1"/>
    </source>
</evidence>
<dbReference type="SUPFAM" id="SSF55136">
    <property type="entry name" value="Probable bacterial effector-binding domain"/>
    <property type="match status" value="1"/>
</dbReference>
<dbReference type="SMART" id="SM00871">
    <property type="entry name" value="AraC_E_bind"/>
    <property type="match status" value="1"/>
</dbReference>
<evidence type="ECO:0000313" key="3">
    <source>
        <dbReference type="Proteomes" id="UP001606300"/>
    </source>
</evidence>
<name>A0ABW7ERN6_9BURK</name>
<keyword evidence="3" id="KW-1185">Reference proteome</keyword>